<reference evidence="2 3" key="1">
    <citation type="submission" date="2023-03" db="EMBL/GenBank/DDBJ databases">
        <title>High-quality genome of Scylla paramamosain provides insights in environmental adaptation.</title>
        <authorList>
            <person name="Zhang L."/>
        </authorList>
    </citation>
    <scope>NUCLEOTIDE SEQUENCE [LARGE SCALE GENOMIC DNA]</scope>
    <source>
        <strain evidence="2">LZ_2023a</strain>
        <tissue evidence="2">Muscle</tissue>
    </source>
</reference>
<evidence type="ECO:0000256" key="1">
    <source>
        <dbReference type="SAM" id="MobiDB-lite"/>
    </source>
</evidence>
<dbReference type="GO" id="GO:0005802">
    <property type="term" value="C:trans-Golgi network"/>
    <property type="evidence" value="ECO:0007669"/>
    <property type="project" value="InterPro"/>
</dbReference>
<evidence type="ECO:0000313" key="3">
    <source>
        <dbReference type="Proteomes" id="UP001487740"/>
    </source>
</evidence>
<feature type="compositionally biased region" description="Polar residues" evidence="1">
    <location>
        <begin position="73"/>
        <end position="91"/>
    </location>
</feature>
<dbReference type="InterPro" id="IPR040362">
    <property type="entry name" value="RELCH"/>
</dbReference>
<dbReference type="EMBL" id="JARAKH010000043">
    <property type="protein sequence ID" value="KAK8379157.1"/>
    <property type="molecule type" value="Genomic_DNA"/>
</dbReference>
<proteinExistence type="predicted"/>
<feature type="compositionally biased region" description="Low complexity" evidence="1">
    <location>
        <begin position="57"/>
        <end position="68"/>
    </location>
</feature>
<dbReference type="Proteomes" id="UP001487740">
    <property type="component" value="Unassembled WGS sequence"/>
</dbReference>
<keyword evidence="3" id="KW-1185">Reference proteome</keyword>
<dbReference type="GO" id="GO:0032367">
    <property type="term" value="P:intracellular cholesterol transport"/>
    <property type="evidence" value="ECO:0007669"/>
    <property type="project" value="InterPro"/>
</dbReference>
<comment type="caution">
    <text evidence="2">The sequence shown here is derived from an EMBL/GenBank/DDBJ whole genome shotgun (WGS) entry which is preliminary data.</text>
</comment>
<sequence>MRMMNRTLNLGTTPLDPSHSTTTTATQTVEVVEEVERLRILVEAQERELEKLRHQLTTTPIATASTPADRTQGEGQPATTQSPTSVGSQVDTGRESPEGTSDSEGAGGGGSSGTGVSGFVMVAPPGSPTEEEAPECSPEESVDDLLADGADVGADRAQITPDDSISDHLTQILEPQGVSEVGQGPEGVSVESPIPAPSPAKPPGQQGGGELAGQCLDSMVAEARRLLRTSSKRNTPAALEERVLQAGLRTAAGRGGAMVVEALGGWGGVDLAGVVARTLPRIAPNVILAKRQEVVALVVAGAGQAGEAQREALVALLFGLLRRPDEEQRGAVLAGLAALARVLGPSPPGG</sequence>
<feature type="compositionally biased region" description="Acidic residues" evidence="1">
    <location>
        <begin position="129"/>
        <end position="142"/>
    </location>
</feature>
<name>A0AAW0SWU3_SCYPA</name>
<feature type="region of interest" description="Disordered" evidence="1">
    <location>
        <begin position="1"/>
        <end position="28"/>
    </location>
</feature>
<feature type="region of interest" description="Disordered" evidence="1">
    <location>
        <begin position="53"/>
        <end position="142"/>
    </location>
</feature>
<protein>
    <submittedName>
        <fullName evidence="2">Uncharacterized protein</fullName>
    </submittedName>
</protein>
<organism evidence="2 3">
    <name type="scientific">Scylla paramamosain</name>
    <name type="common">Mud crab</name>
    <dbReference type="NCBI Taxonomy" id="85552"/>
    <lineage>
        <taxon>Eukaryota</taxon>
        <taxon>Metazoa</taxon>
        <taxon>Ecdysozoa</taxon>
        <taxon>Arthropoda</taxon>
        <taxon>Crustacea</taxon>
        <taxon>Multicrustacea</taxon>
        <taxon>Malacostraca</taxon>
        <taxon>Eumalacostraca</taxon>
        <taxon>Eucarida</taxon>
        <taxon>Decapoda</taxon>
        <taxon>Pleocyemata</taxon>
        <taxon>Brachyura</taxon>
        <taxon>Eubrachyura</taxon>
        <taxon>Portunoidea</taxon>
        <taxon>Portunidae</taxon>
        <taxon>Portuninae</taxon>
        <taxon>Scylla</taxon>
    </lineage>
</organism>
<feature type="compositionally biased region" description="Gly residues" evidence="1">
    <location>
        <begin position="105"/>
        <end position="116"/>
    </location>
</feature>
<gene>
    <name evidence="2" type="ORF">O3P69_019180</name>
</gene>
<feature type="compositionally biased region" description="Polar residues" evidence="1">
    <location>
        <begin position="1"/>
        <end position="12"/>
    </location>
</feature>
<accession>A0AAW0SWU3</accession>
<feature type="region of interest" description="Disordered" evidence="1">
    <location>
        <begin position="179"/>
        <end position="209"/>
    </location>
</feature>
<dbReference type="PANTHER" id="PTHR32059:SF0">
    <property type="entry name" value="RAB11-BINDING PROTEIN RELCH"/>
    <property type="match status" value="1"/>
</dbReference>
<evidence type="ECO:0000313" key="2">
    <source>
        <dbReference type="EMBL" id="KAK8379157.1"/>
    </source>
</evidence>
<dbReference type="GO" id="GO:0055037">
    <property type="term" value="C:recycling endosome"/>
    <property type="evidence" value="ECO:0007669"/>
    <property type="project" value="TreeGrafter"/>
</dbReference>
<dbReference type="PANTHER" id="PTHR32059">
    <property type="entry name" value="RAB11-BINDING PROTEIN RELCH"/>
    <property type="match status" value="1"/>
</dbReference>
<dbReference type="AlphaFoldDB" id="A0AAW0SWU3"/>